<proteinExistence type="predicted"/>
<name>A0A2P2QFI0_RHIMU</name>
<protein>
    <submittedName>
        <fullName evidence="1">Uncharacterized protein</fullName>
    </submittedName>
</protein>
<evidence type="ECO:0000313" key="1">
    <source>
        <dbReference type="EMBL" id="MBX65654.1"/>
    </source>
</evidence>
<organism evidence="1">
    <name type="scientific">Rhizophora mucronata</name>
    <name type="common">Asiatic mangrove</name>
    <dbReference type="NCBI Taxonomy" id="61149"/>
    <lineage>
        <taxon>Eukaryota</taxon>
        <taxon>Viridiplantae</taxon>
        <taxon>Streptophyta</taxon>
        <taxon>Embryophyta</taxon>
        <taxon>Tracheophyta</taxon>
        <taxon>Spermatophyta</taxon>
        <taxon>Magnoliopsida</taxon>
        <taxon>eudicotyledons</taxon>
        <taxon>Gunneridae</taxon>
        <taxon>Pentapetalae</taxon>
        <taxon>rosids</taxon>
        <taxon>fabids</taxon>
        <taxon>Malpighiales</taxon>
        <taxon>Rhizophoraceae</taxon>
        <taxon>Rhizophora</taxon>
    </lineage>
</organism>
<reference evidence="1" key="1">
    <citation type="submission" date="2018-02" db="EMBL/GenBank/DDBJ databases">
        <title>Rhizophora mucronata_Transcriptome.</title>
        <authorList>
            <person name="Meera S.P."/>
            <person name="Sreeshan A."/>
            <person name="Augustine A."/>
        </authorList>
    </citation>
    <scope>NUCLEOTIDE SEQUENCE</scope>
    <source>
        <tissue evidence="1">Leaf</tissue>
    </source>
</reference>
<sequence>METNYSSHFDTKW</sequence>
<accession>A0A2P2QFI0</accession>
<dbReference type="EMBL" id="GGEC01085170">
    <property type="protein sequence ID" value="MBX65654.1"/>
    <property type="molecule type" value="Transcribed_RNA"/>
</dbReference>